<dbReference type="EMBL" id="JABDJR010000114">
    <property type="protein sequence ID" value="NNF05721.1"/>
    <property type="molecule type" value="Genomic_DNA"/>
</dbReference>
<dbReference type="InterPro" id="IPR017853">
    <property type="entry name" value="GH"/>
</dbReference>
<feature type="domain" description="Glycosyl hydrolase family 13 catalytic" evidence="11">
    <location>
        <begin position="263"/>
        <end position="602"/>
    </location>
</feature>
<dbReference type="SUPFAM" id="SSF81296">
    <property type="entry name" value="E set domains"/>
    <property type="match status" value="1"/>
</dbReference>
<dbReference type="GO" id="GO:0005829">
    <property type="term" value="C:cytosol"/>
    <property type="evidence" value="ECO:0007669"/>
    <property type="project" value="TreeGrafter"/>
</dbReference>
<dbReference type="FunFam" id="3.20.20.80:FF:000003">
    <property type="entry name" value="1,4-alpha-glucan branching enzyme GlgB"/>
    <property type="match status" value="1"/>
</dbReference>
<sequence>MKSKKKTSQPKNQVWITKDEIASLVELRHNHPHRLLGMHPLGEGRGLVIRVFRPDARAVTLLEGKQEKLRLTRIHSSGLFEGHLPDENEVFPYRLRVEGHNSKVIDLGDPYSHLPSVTDHDLHLLGEGRLMQLYDVLGAQVRTHEGVQGVSFAVWAPTATRVSVIGDWNYWDGRYHMMRALGSSGVWEIFIPGLGPGDHYRFQIRKGTGHTDLRSDPIAFASELRPRVASRITDLKRYKWGDKKWMTARKKKEPMNGPMSIYELHLGSWIRKKDGAWLNYRELATKLIPYVKELGFTHIELLPVAEHPFDGSWGYQVTGYFAPTSRFGTPEDFMYFVDQCHQENIAVLVDWVPAHFPRDEFALARFDGTEVYEHADPRQGEHPDWGTLVFNYGRNEVRNFLIANALFWLDRYHIDGFRVDAVASMLYLDYSREPGDWVPNQYGGRENLEALAFIKELNHAVREDFPGTVMIAEESTSWPQLTHELEDNGLGFHGKWNMGFMHDMLAYFKEDPVFRVHSHEKLTFGLLYAFSEKFVLPFSHDEVVHGKASLLAKMPGDEWQKFANLRALYGYMFGHPGKKLLFMGAELGTWREWNFESSLEFHLLQFPYHRGIHELVKDLCHLYKNEPSLWELDHNWEGFQWIDFSDAAGNVVSWVRRGKKKKDFLVCVYNLSPVPKRNYRVGVPKSPRYEIVLNTDDSRYGGSALEIPDSFTPLPEETHEQPETIQLTLPPLSALFLKPAKSK</sequence>
<dbReference type="NCBIfam" id="TIGR01515">
    <property type="entry name" value="branching_enzym"/>
    <property type="match status" value="1"/>
</dbReference>
<evidence type="ECO:0000256" key="2">
    <source>
        <dbReference type="ARBA" id="ARBA00004964"/>
    </source>
</evidence>
<name>A0A7Y2H186_UNCEI</name>
<feature type="active site" description="Proton donor" evidence="9 10">
    <location>
        <position position="473"/>
    </location>
</feature>
<dbReference type="InterPro" id="IPR004193">
    <property type="entry name" value="Glyco_hydro_13_N"/>
</dbReference>
<dbReference type="Pfam" id="PF00128">
    <property type="entry name" value="Alpha-amylase"/>
    <property type="match status" value="2"/>
</dbReference>
<dbReference type="Gene3D" id="2.60.40.10">
    <property type="entry name" value="Immunoglobulins"/>
    <property type="match status" value="2"/>
</dbReference>
<evidence type="ECO:0000256" key="4">
    <source>
        <dbReference type="ARBA" id="ARBA00022600"/>
    </source>
</evidence>
<dbReference type="NCBIfam" id="NF003811">
    <property type="entry name" value="PRK05402.1"/>
    <property type="match status" value="1"/>
</dbReference>
<evidence type="ECO:0000313" key="12">
    <source>
        <dbReference type="EMBL" id="NNF05721.1"/>
    </source>
</evidence>
<evidence type="ECO:0000256" key="7">
    <source>
        <dbReference type="ARBA" id="ARBA00023056"/>
    </source>
</evidence>
<dbReference type="GO" id="GO:0003844">
    <property type="term" value="F:1,4-alpha-glucan branching enzyme activity"/>
    <property type="evidence" value="ECO:0007669"/>
    <property type="project" value="UniProtKB-UniRule"/>
</dbReference>
<dbReference type="EC" id="2.4.1.18" evidence="9"/>
<dbReference type="PANTHER" id="PTHR43651">
    <property type="entry name" value="1,4-ALPHA-GLUCAN-BRANCHING ENZYME"/>
    <property type="match status" value="1"/>
</dbReference>
<keyword evidence="6 9" id="KW-0808">Transferase</keyword>
<keyword evidence="4 9" id="KW-0321">Glycogen metabolism</keyword>
<evidence type="ECO:0000256" key="6">
    <source>
        <dbReference type="ARBA" id="ARBA00022679"/>
    </source>
</evidence>
<evidence type="ECO:0000313" key="13">
    <source>
        <dbReference type="Proteomes" id="UP000547674"/>
    </source>
</evidence>
<dbReference type="InterPro" id="IPR006407">
    <property type="entry name" value="GlgB"/>
</dbReference>
<evidence type="ECO:0000256" key="10">
    <source>
        <dbReference type="PIRSR" id="PIRSR000463-1"/>
    </source>
</evidence>
<dbReference type="Pfam" id="PF02806">
    <property type="entry name" value="Alpha-amylase_C"/>
    <property type="match status" value="1"/>
</dbReference>
<reference evidence="12 13" key="1">
    <citation type="submission" date="2020-03" db="EMBL/GenBank/DDBJ databases">
        <title>Metabolic flexibility allows generalist bacteria to become dominant in a frequently disturbed ecosystem.</title>
        <authorList>
            <person name="Chen Y.-J."/>
            <person name="Leung P.M."/>
            <person name="Bay S.K."/>
            <person name="Hugenholtz P."/>
            <person name="Kessler A.J."/>
            <person name="Shelley G."/>
            <person name="Waite D.W."/>
            <person name="Cook P.L."/>
            <person name="Greening C."/>
        </authorList>
    </citation>
    <scope>NUCLEOTIDE SEQUENCE [LARGE SCALE GENOMIC DNA]</scope>
    <source>
        <strain evidence="12">SS_bin_28</strain>
    </source>
</reference>
<dbReference type="PANTHER" id="PTHR43651:SF3">
    <property type="entry name" value="1,4-ALPHA-GLUCAN-BRANCHING ENZYME"/>
    <property type="match status" value="1"/>
</dbReference>
<dbReference type="GO" id="GO:0004553">
    <property type="term" value="F:hydrolase activity, hydrolyzing O-glycosyl compounds"/>
    <property type="evidence" value="ECO:0007669"/>
    <property type="project" value="InterPro"/>
</dbReference>
<comment type="function">
    <text evidence="9">Catalyzes the formation of the alpha-1,6-glucosidic linkages in glycogen by scission of a 1,4-alpha-linked oligosaccharide from growing alpha-1,4-glucan chains and the subsequent attachment of the oligosaccharide to the alpha-1,6 position.</text>
</comment>
<feature type="active site" description="Nucleophile" evidence="9 10">
    <location>
        <position position="420"/>
    </location>
</feature>
<keyword evidence="5 9" id="KW-0328">Glycosyltransferase</keyword>
<dbReference type="SMART" id="SM00642">
    <property type="entry name" value="Aamy"/>
    <property type="match status" value="1"/>
</dbReference>
<dbReference type="SUPFAM" id="SSF51445">
    <property type="entry name" value="(Trans)glycosidases"/>
    <property type="match status" value="1"/>
</dbReference>
<dbReference type="CDD" id="cd11322">
    <property type="entry name" value="AmyAc_Glg_BE"/>
    <property type="match status" value="1"/>
</dbReference>
<evidence type="ECO:0000256" key="9">
    <source>
        <dbReference type="HAMAP-Rule" id="MF_00685"/>
    </source>
</evidence>
<dbReference type="InterPro" id="IPR006048">
    <property type="entry name" value="A-amylase/branching_C"/>
</dbReference>
<dbReference type="NCBIfam" id="NF008967">
    <property type="entry name" value="PRK12313.1"/>
    <property type="match status" value="1"/>
</dbReference>
<evidence type="ECO:0000256" key="5">
    <source>
        <dbReference type="ARBA" id="ARBA00022676"/>
    </source>
</evidence>
<dbReference type="GO" id="GO:0005978">
    <property type="term" value="P:glycogen biosynthetic process"/>
    <property type="evidence" value="ECO:0007669"/>
    <property type="project" value="UniProtKB-UniRule"/>
</dbReference>
<evidence type="ECO:0000256" key="3">
    <source>
        <dbReference type="ARBA" id="ARBA00009000"/>
    </source>
</evidence>
<dbReference type="FunFam" id="2.60.40.1180:FF:000002">
    <property type="entry name" value="1,4-alpha-glucan branching enzyme GlgB"/>
    <property type="match status" value="1"/>
</dbReference>
<comment type="similarity">
    <text evidence="3 9">Belongs to the glycosyl hydrolase 13 family. GlgB subfamily.</text>
</comment>
<dbReference type="PIRSF" id="PIRSF000463">
    <property type="entry name" value="GlgB"/>
    <property type="match status" value="1"/>
</dbReference>
<evidence type="ECO:0000256" key="1">
    <source>
        <dbReference type="ARBA" id="ARBA00000826"/>
    </source>
</evidence>
<keyword evidence="7 9" id="KW-0320">Glycogen biosynthesis</keyword>
<organism evidence="12 13">
    <name type="scientific">Eiseniibacteriota bacterium</name>
    <dbReference type="NCBI Taxonomy" id="2212470"/>
    <lineage>
        <taxon>Bacteria</taxon>
        <taxon>Candidatus Eiseniibacteriota</taxon>
    </lineage>
</organism>
<dbReference type="InterPro" id="IPR006047">
    <property type="entry name" value="GH13_cat_dom"/>
</dbReference>
<dbReference type="Pfam" id="PF02922">
    <property type="entry name" value="CBM_48"/>
    <property type="match status" value="1"/>
</dbReference>
<dbReference type="AlphaFoldDB" id="A0A7Y2H186"/>
<dbReference type="InterPro" id="IPR013783">
    <property type="entry name" value="Ig-like_fold"/>
</dbReference>
<comment type="caution">
    <text evidence="12">The sequence shown here is derived from an EMBL/GenBank/DDBJ whole genome shotgun (WGS) entry which is preliminary data.</text>
</comment>
<comment type="pathway">
    <text evidence="2 9">Glycan biosynthesis; glycogen biosynthesis.</text>
</comment>
<dbReference type="Pfam" id="PF22019">
    <property type="entry name" value="GlgB_N"/>
    <property type="match status" value="1"/>
</dbReference>
<keyword evidence="8 9" id="KW-0119">Carbohydrate metabolism</keyword>
<dbReference type="Proteomes" id="UP000547674">
    <property type="component" value="Unassembled WGS sequence"/>
</dbReference>
<proteinExistence type="inferred from homology"/>
<dbReference type="GO" id="GO:0043169">
    <property type="term" value="F:cation binding"/>
    <property type="evidence" value="ECO:0007669"/>
    <property type="project" value="InterPro"/>
</dbReference>
<dbReference type="InterPro" id="IPR014756">
    <property type="entry name" value="Ig_E-set"/>
</dbReference>
<protein>
    <recommendedName>
        <fullName evidence="9">1,4-alpha-glucan branching enzyme GlgB</fullName>
        <ecNumber evidence="9">2.4.1.18</ecNumber>
    </recommendedName>
    <alternativeName>
        <fullName evidence="9">1,4-alpha-D-glucan:1,4-alpha-D-glucan 6-glucosyl-transferase</fullName>
    </alternativeName>
    <alternativeName>
        <fullName evidence="9">Alpha-(1-&gt;4)-glucan branching enzyme</fullName>
    </alternativeName>
    <alternativeName>
        <fullName evidence="9">Glycogen branching enzyme</fullName>
        <shortName evidence="9">BE</shortName>
    </alternativeName>
</protein>
<dbReference type="HAMAP" id="MF_00685">
    <property type="entry name" value="GlgB"/>
    <property type="match status" value="1"/>
</dbReference>
<dbReference type="UniPathway" id="UPA00164"/>
<gene>
    <name evidence="9 12" type="primary">glgB</name>
    <name evidence="12" type="ORF">HKN21_03065</name>
</gene>
<comment type="catalytic activity">
    <reaction evidence="1 9">
        <text>Transfers a segment of a (1-&gt;4)-alpha-D-glucan chain to a primary hydroxy group in a similar glucan chain.</text>
        <dbReference type="EC" id="2.4.1.18"/>
    </reaction>
</comment>
<dbReference type="Gene3D" id="3.20.20.80">
    <property type="entry name" value="Glycosidases"/>
    <property type="match status" value="1"/>
</dbReference>
<dbReference type="InterPro" id="IPR044143">
    <property type="entry name" value="GlgB_N_E_set_prok"/>
</dbReference>
<dbReference type="Gene3D" id="2.60.40.1180">
    <property type="entry name" value="Golgi alpha-mannosidase II"/>
    <property type="match status" value="1"/>
</dbReference>
<dbReference type="CDD" id="cd02855">
    <property type="entry name" value="E_set_GBE_prok_N"/>
    <property type="match status" value="1"/>
</dbReference>
<dbReference type="InterPro" id="IPR037439">
    <property type="entry name" value="Branching_enzy"/>
</dbReference>
<dbReference type="InterPro" id="IPR054169">
    <property type="entry name" value="GlgB_N"/>
</dbReference>
<comment type="subunit">
    <text evidence="9">Monomer.</text>
</comment>
<evidence type="ECO:0000256" key="8">
    <source>
        <dbReference type="ARBA" id="ARBA00023277"/>
    </source>
</evidence>
<dbReference type="InterPro" id="IPR013780">
    <property type="entry name" value="Glyco_hydro_b"/>
</dbReference>
<accession>A0A7Y2H186</accession>
<dbReference type="FunFam" id="2.60.40.10:FF:000169">
    <property type="entry name" value="1,4-alpha-glucan branching enzyme GlgB"/>
    <property type="match status" value="1"/>
</dbReference>
<dbReference type="SUPFAM" id="SSF51011">
    <property type="entry name" value="Glycosyl hydrolase domain"/>
    <property type="match status" value="1"/>
</dbReference>
<evidence type="ECO:0000259" key="11">
    <source>
        <dbReference type="SMART" id="SM00642"/>
    </source>
</evidence>